<reference evidence="2 4" key="1">
    <citation type="journal article" date="2021" name="Hortic Res">
        <title>Chromosome-scale assembly of the Dendrobium chrysotoxum genome enhances the understanding of orchid evolution.</title>
        <authorList>
            <person name="Zhang Y."/>
            <person name="Zhang G.Q."/>
            <person name="Zhang D."/>
            <person name="Liu X.D."/>
            <person name="Xu X.Y."/>
            <person name="Sun W.H."/>
            <person name="Yu X."/>
            <person name="Zhu X."/>
            <person name="Wang Z.W."/>
            <person name="Zhao X."/>
            <person name="Zhong W.Y."/>
            <person name="Chen H."/>
            <person name="Yin W.L."/>
            <person name="Huang T."/>
            <person name="Niu S.C."/>
            <person name="Liu Z.J."/>
        </authorList>
    </citation>
    <scope>NUCLEOTIDE SEQUENCE [LARGE SCALE GENOMIC DNA]</scope>
    <source>
        <strain evidence="2">Lindl</strain>
    </source>
</reference>
<dbReference type="EMBL" id="JAGFBR010000014">
    <property type="protein sequence ID" value="KAH0455800.1"/>
    <property type="molecule type" value="Genomic_DNA"/>
</dbReference>
<reference evidence="2" key="2">
    <citation type="submission" date="2021-03" db="EMBL/GenBank/DDBJ databases">
        <authorList>
            <person name="Zhang Y."/>
            <person name="Zhang G.-Q."/>
            <person name="Huang T."/>
            <person name="Niu S.-C."/>
            <person name="Liu Z.-J."/>
        </authorList>
    </citation>
    <scope>NUCLEOTIDE SEQUENCE</scope>
    <source>
        <strain evidence="2">Lindl</strain>
        <tissue evidence="2">Fresh leaves</tissue>
    </source>
</reference>
<feature type="compositionally biased region" description="Acidic residues" evidence="1">
    <location>
        <begin position="1"/>
        <end position="11"/>
    </location>
</feature>
<dbReference type="EMBL" id="JAGFBR010000014">
    <property type="protein sequence ID" value="KAH0455892.1"/>
    <property type="molecule type" value="Genomic_DNA"/>
</dbReference>
<accession>A0AAV7GHR8</accession>
<evidence type="ECO:0000313" key="4">
    <source>
        <dbReference type="Proteomes" id="UP000775213"/>
    </source>
</evidence>
<feature type="compositionally biased region" description="Polar residues" evidence="1">
    <location>
        <begin position="58"/>
        <end position="71"/>
    </location>
</feature>
<organism evidence="2 4">
    <name type="scientific">Dendrobium chrysotoxum</name>
    <name type="common">Orchid</name>
    <dbReference type="NCBI Taxonomy" id="161865"/>
    <lineage>
        <taxon>Eukaryota</taxon>
        <taxon>Viridiplantae</taxon>
        <taxon>Streptophyta</taxon>
        <taxon>Embryophyta</taxon>
        <taxon>Tracheophyta</taxon>
        <taxon>Spermatophyta</taxon>
        <taxon>Magnoliopsida</taxon>
        <taxon>Liliopsida</taxon>
        <taxon>Asparagales</taxon>
        <taxon>Orchidaceae</taxon>
        <taxon>Epidendroideae</taxon>
        <taxon>Malaxideae</taxon>
        <taxon>Dendrobiinae</taxon>
        <taxon>Dendrobium</taxon>
    </lineage>
</organism>
<dbReference type="AlphaFoldDB" id="A0AAV7GHR8"/>
<feature type="compositionally biased region" description="Low complexity" evidence="1">
    <location>
        <begin position="15"/>
        <end position="31"/>
    </location>
</feature>
<proteinExistence type="predicted"/>
<evidence type="ECO:0000313" key="3">
    <source>
        <dbReference type="EMBL" id="KAH0455892.1"/>
    </source>
</evidence>
<gene>
    <name evidence="2" type="ORF">IEQ34_015832</name>
    <name evidence="3" type="ORF">IEQ34_015924</name>
</gene>
<feature type="compositionally biased region" description="Basic and acidic residues" evidence="1">
    <location>
        <begin position="78"/>
        <end position="89"/>
    </location>
</feature>
<comment type="caution">
    <text evidence="2">The sequence shown here is derived from an EMBL/GenBank/DDBJ whole genome shotgun (WGS) entry which is preliminary data.</text>
</comment>
<sequence length="109" mass="12502">MAEDEDDEEEREGSSDITQSTRTTTLSTRGTRAWKRRQTTQHRPSTFTSPIRLKMTMSIESGSRSKLSISYSDDEDKEDKPWTHHKWDSGRSAATDDMLWMTGVKDNDG</sequence>
<feature type="region of interest" description="Disordered" evidence="1">
    <location>
        <begin position="1"/>
        <end position="91"/>
    </location>
</feature>
<evidence type="ECO:0000256" key="1">
    <source>
        <dbReference type="SAM" id="MobiDB-lite"/>
    </source>
</evidence>
<keyword evidence="4" id="KW-1185">Reference proteome</keyword>
<protein>
    <submittedName>
        <fullName evidence="2">Uncharacterized protein</fullName>
    </submittedName>
</protein>
<name>A0AAV7GHR8_DENCH</name>
<dbReference type="Proteomes" id="UP000775213">
    <property type="component" value="Unassembled WGS sequence"/>
</dbReference>
<evidence type="ECO:0000313" key="2">
    <source>
        <dbReference type="EMBL" id="KAH0455800.1"/>
    </source>
</evidence>